<dbReference type="InterPro" id="IPR005861">
    <property type="entry name" value="HisP_aminotrans"/>
</dbReference>
<comment type="similarity">
    <text evidence="2">Belongs to the class-II pyridoxal-phosphate-dependent aminotransferase family. Histidinol-phosphate aminotransferase subfamily.</text>
</comment>
<dbReference type="GO" id="GO:0004400">
    <property type="term" value="F:histidinol-phosphate transaminase activity"/>
    <property type="evidence" value="ECO:0007669"/>
    <property type="project" value="UniProtKB-EC"/>
</dbReference>
<dbReference type="InterPro" id="IPR015421">
    <property type="entry name" value="PyrdxlP-dep_Trfase_major"/>
</dbReference>
<gene>
    <name evidence="12" type="primary">hisC</name>
    <name evidence="12" type="ORF">I0Q91_13440</name>
</gene>
<evidence type="ECO:0000259" key="11">
    <source>
        <dbReference type="Pfam" id="PF00155"/>
    </source>
</evidence>
<dbReference type="RefSeq" id="WP_270455187.1">
    <property type="nucleotide sequence ID" value="NZ_JADPIE010000009.1"/>
</dbReference>
<dbReference type="Gene3D" id="3.40.640.10">
    <property type="entry name" value="Type I PLP-dependent aspartate aminotransferase-like (Major domain)"/>
    <property type="match status" value="1"/>
</dbReference>
<reference evidence="12" key="1">
    <citation type="submission" date="2020-11" db="EMBL/GenBank/DDBJ databases">
        <title>Halonatronomonas betainensis gen. nov., sp. nov. a novel haloalkaliphilic representative of the family Halanaerobiacae capable of betaine degradation.</title>
        <authorList>
            <person name="Boltyanskaya Y."/>
            <person name="Kevbrin V."/>
            <person name="Detkova E."/>
            <person name="Grouzdev D.S."/>
            <person name="Koziaeva V."/>
            <person name="Zhilina T."/>
        </authorList>
    </citation>
    <scope>NUCLEOTIDE SEQUENCE</scope>
    <source>
        <strain evidence="12">Z-7014</strain>
    </source>
</reference>
<evidence type="ECO:0000256" key="7">
    <source>
        <dbReference type="ARBA" id="ARBA00022898"/>
    </source>
</evidence>
<dbReference type="InterPro" id="IPR015422">
    <property type="entry name" value="PyrdxlP-dep_Trfase_small"/>
</dbReference>
<evidence type="ECO:0000313" key="12">
    <source>
        <dbReference type="EMBL" id="MBF8438090.1"/>
    </source>
</evidence>
<keyword evidence="7 10" id="KW-0663">Pyridoxal phosphate</keyword>
<dbReference type="GO" id="GO:0030170">
    <property type="term" value="F:pyridoxal phosphate binding"/>
    <property type="evidence" value="ECO:0007669"/>
    <property type="project" value="InterPro"/>
</dbReference>
<dbReference type="PROSITE" id="PS00599">
    <property type="entry name" value="AA_TRANSFER_CLASS_2"/>
    <property type="match status" value="1"/>
</dbReference>
<protein>
    <submittedName>
        <fullName evidence="12">Histidinol-phosphate transaminase</fullName>
        <ecNumber evidence="12">2.6.1.9</ecNumber>
    </submittedName>
</protein>
<evidence type="ECO:0000256" key="1">
    <source>
        <dbReference type="ARBA" id="ARBA00001933"/>
    </source>
</evidence>
<keyword evidence="13" id="KW-1185">Reference proteome</keyword>
<dbReference type="Pfam" id="PF00155">
    <property type="entry name" value="Aminotran_1_2"/>
    <property type="match status" value="1"/>
</dbReference>
<sequence length="334" mass="38073">MIKLSSNENPYPLTDEVAKEVNRLAVEVAYNRYPDKTYIELRKALAGYTGFPADQIIAGNGSDELILLSLLEYGGRDSVMISPAPTFGMYSHYASVTETEIMEVPYKLEAEFLFPEDKIMELASKYDDGIIFLCYPNNPTGERFSLSWLAKLLAETELMVVVDEAYYEFSGKTAIDLINNNQNLIVLRTLSKAFGLAGLRVGYLMANKPVIDGLNEIRSPYNISNYSAKIAVALLGFEDEYRKQWIEMRSERIKLEEFLKKHDSINAFHSEGNFILFKTDNDEEEIKDKLLERNIMIRYWDNLDTLGKALRVSVGMPEENELFKEEITSILEGV</sequence>
<keyword evidence="4 12" id="KW-0032">Aminotransferase</keyword>
<dbReference type="InterPro" id="IPR001917">
    <property type="entry name" value="Aminotrans_II_pyridoxalP_BS"/>
</dbReference>
<accession>A0A931AWI9</accession>
<dbReference type="PANTHER" id="PTHR42885:SF2">
    <property type="entry name" value="HISTIDINOL-PHOSPHATE AMINOTRANSFERASE"/>
    <property type="match status" value="1"/>
</dbReference>
<evidence type="ECO:0000256" key="6">
    <source>
        <dbReference type="ARBA" id="ARBA00022679"/>
    </source>
</evidence>
<feature type="domain" description="Aminotransferase class I/classII large" evidence="11">
    <location>
        <begin position="1"/>
        <end position="320"/>
    </location>
</feature>
<dbReference type="PANTHER" id="PTHR42885">
    <property type="entry name" value="HISTIDINOL-PHOSPHATE AMINOTRANSFERASE-RELATED"/>
    <property type="match status" value="1"/>
</dbReference>
<dbReference type="SUPFAM" id="SSF53383">
    <property type="entry name" value="PLP-dependent transferases"/>
    <property type="match status" value="1"/>
</dbReference>
<evidence type="ECO:0000256" key="3">
    <source>
        <dbReference type="ARBA" id="ARBA00011738"/>
    </source>
</evidence>
<dbReference type="EC" id="2.6.1.9" evidence="12"/>
<dbReference type="Proteomes" id="UP000621436">
    <property type="component" value="Unassembled WGS sequence"/>
</dbReference>
<dbReference type="Gene3D" id="3.90.1150.10">
    <property type="entry name" value="Aspartate Aminotransferase, domain 1"/>
    <property type="match status" value="1"/>
</dbReference>
<evidence type="ECO:0000256" key="2">
    <source>
        <dbReference type="ARBA" id="ARBA00007970"/>
    </source>
</evidence>
<dbReference type="EMBL" id="JADPIE010000009">
    <property type="protein sequence ID" value="MBF8438090.1"/>
    <property type="molecule type" value="Genomic_DNA"/>
</dbReference>
<comment type="caution">
    <text evidence="12">The sequence shown here is derived from an EMBL/GenBank/DDBJ whole genome shotgun (WGS) entry which is preliminary data.</text>
</comment>
<dbReference type="GO" id="GO:0000105">
    <property type="term" value="P:L-histidine biosynthetic process"/>
    <property type="evidence" value="ECO:0007669"/>
    <property type="project" value="UniProtKB-KW"/>
</dbReference>
<name>A0A931AWI9_9FIRM</name>
<dbReference type="InterPro" id="IPR004839">
    <property type="entry name" value="Aminotransferase_I/II_large"/>
</dbReference>
<evidence type="ECO:0000256" key="8">
    <source>
        <dbReference type="ARBA" id="ARBA00023102"/>
    </source>
</evidence>
<dbReference type="CDD" id="cd00609">
    <property type="entry name" value="AAT_like"/>
    <property type="match status" value="1"/>
</dbReference>
<evidence type="ECO:0000256" key="4">
    <source>
        <dbReference type="ARBA" id="ARBA00022576"/>
    </source>
</evidence>
<keyword evidence="6 12" id="KW-0808">Transferase</keyword>
<evidence type="ECO:0000256" key="9">
    <source>
        <dbReference type="ARBA" id="ARBA00029440"/>
    </source>
</evidence>
<dbReference type="InterPro" id="IPR015424">
    <property type="entry name" value="PyrdxlP-dep_Trfase"/>
</dbReference>
<comment type="cofactor">
    <cofactor evidence="1 10">
        <name>pyridoxal 5'-phosphate</name>
        <dbReference type="ChEBI" id="CHEBI:597326"/>
    </cofactor>
</comment>
<keyword evidence="5" id="KW-0028">Amino-acid biosynthesis</keyword>
<evidence type="ECO:0000313" key="13">
    <source>
        <dbReference type="Proteomes" id="UP000621436"/>
    </source>
</evidence>
<proteinExistence type="inferred from homology"/>
<evidence type="ECO:0000256" key="10">
    <source>
        <dbReference type="RuleBase" id="RU003693"/>
    </source>
</evidence>
<comment type="subunit">
    <text evidence="3">Homodimer.</text>
</comment>
<evidence type="ECO:0000256" key="5">
    <source>
        <dbReference type="ARBA" id="ARBA00022605"/>
    </source>
</evidence>
<comment type="pathway">
    <text evidence="9">Amino-acid biosynthesis.</text>
</comment>
<dbReference type="AlphaFoldDB" id="A0A931AWI9"/>
<keyword evidence="8" id="KW-0368">Histidine biosynthesis</keyword>
<dbReference type="NCBIfam" id="TIGR01141">
    <property type="entry name" value="hisC"/>
    <property type="match status" value="1"/>
</dbReference>
<organism evidence="12 13">
    <name type="scientific">Halonatronomonas betaini</name>
    <dbReference type="NCBI Taxonomy" id="2778430"/>
    <lineage>
        <taxon>Bacteria</taxon>
        <taxon>Bacillati</taxon>
        <taxon>Bacillota</taxon>
        <taxon>Clostridia</taxon>
        <taxon>Halanaerobiales</taxon>
        <taxon>Halarsenatibacteraceae</taxon>
        <taxon>Halonatronomonas</taxon>
    </lineage>
</organism>